<evidence type="ECO:0000313" key="2">
    <source>
        <dbReference type="EMBL" id="PAV56118.1"/>
    </source>
</evidence>
<feature type="compositionally biased region" description="Basic and acidic residues" evidence="1">
    <location>
        <begin position="26"/>
        <end position="37"/>
    </location>
</feature>
<comment type="caution">
    <text evidence="2">The sequence shown here is derived from an EMBL/GenBank/DDBJ whole genome shotgun (WGS) entry which is preliminary data.</text>
</comment>
<dbReference type="AlphaFoldDB" id="A0A2A2J2S2"/>
<name>A0A2A2J2S2_9BILA</name>
<dbReference type="Proteomes" id="UP000218231">
    <property type="component" value="Unassembled WGS sequence"/>
</dbReference>
<protein>
    <submittedName>
        <fullName evidence="2">Uncharacterized protein</fullName>
    </submittedName>
</protein>
<evidence type="ECO:0000256" key="1">
    <source>
        <dbReference type="SAM" id="MobiDB-lite"/>
    </source>
</evidence>
<reference evidence="2 3" key="1">
    <citation type="journal article" date="2017" name="Curr. Biol.">
        <title>Genome architecture and evolution of a unichromosomal asexual nematode.</title>
        <authorList>
            <person name="Fradin H."/>
            <person name="Zegar C."/>
            <person name="Gutwein M."/>
            <person name="Lucas J."/>
            <person name="Kovtun M."/>
            <person name="Corcoran D."/>
            <person name="Baugh L.R."/>
            <person name="Kiontke K."/>
            <person name="Gunsalus K."/>
            <person name="Fitch D.H."/>
            <person name="Piano F."/>
        </authorList>
    </citation>
    <scope>NUCLEOTIDE SEQUENCE [LARGE SCALE GENOMIC DNA]</scope>
    <source>
        <strain evidence="2">PF1309</strain>
    </source>
</reference>
<dbReference type="EMBL" id="LIAE01010719">
    <property type="protein sequence ID" value="PAV56118.1"/>
    <property type="molecule type" value="Genomic_DNA"/>
</dbReference>
<evidence type="ECO:0000313" key="3">
    <source>
        <dbReference type="Proteomes" id="UP000218231"/>
    </source>
</evidence>
<keyword evidence="3" id="KW-1185">Reference proteome</keyword>
<proteinExistence type="predicted"/>
<accession>A0A2A2J2S2</accession>
<gene>
    <name evidence="2" type="ORF">WR25_24073</name>
</gene>
<sequence>MKREGEGKWGVSLGQQKSNARGEPFLQDKRKDMITDKGKKKKKHTSEKGDVLKKGRSGYCADIFRALRVKGTGLLPQPSTAGRFPLSCSCPFPCPISPQSLNPP</sequence>
<organism evidence="2 3">
    <name type="scientific">Diploscapter pachys</name>
    <dbReference type="NCBI Taxonomy" id="2018661"/>
    <lineage>
        <taxon>Eukaryota</taxon>
        <taxon>Metazoa</taxon>
        <taxon>Ecdysozoa</taxon>
        <taxon>Nematoda</taxon>
        <taxon>Chromadorea</taxon>
        <taxon>Rhabditida</taxon>
        <taxon>Rhabditina</taxon>
        <taxon>Rhabditomorpha</taxon>
        <taxon>Rhabditoidea</taxon>
        <taxon>Rhabditidae</taxon>
        <taxon>Diploscapter</taxon>
    </lineage>
</organism>
<feature type="region of interest" description="Disordered" evidence="1">
    <location>
        <begin position="1"/>
        <end position="50"/>
    </location>
</feature>